<dbReference type="GO" id="GO:0005886">
    <property type="term" value="C:plasma membrane"/>
    <property type="evidence" value="ECO:0007669"/>
    <property type="project" value="UniProtKB-SubCell"/>
</dbReference>
<dbReference type="InterPro" id="IPR014353">
    <property type="entry name" value="Membr-bd_ADH_cyt_c"/>
</dbReference>
<keyword evidence="11" id="KW-0812">Transmembrane</keyword>
<keyword evidence="2" id="KW-1003">Cell membrane</keyword>
<comment type="cofactor">
    <cofactor evidence="9">
        <name>heme c</name>
        <dbReference type="ChEBI" id="CHEBI:61717"/>
    </cofactor>
    <text evidence="9">Binds 3 heme c groups covalently per subunit.</text>
</comment>
<evidence type="ECO:0000256" key="9">
    <source>
        <dbReference type="PIRSR" id="PIRSR000018-50"/>
    </source>
</evidence>
<feature type="domain" description="Cytochrome c" evidence="12">
    <location>
        <begin position="190"/>
        <end position="297"/>
    </location>
</feature>
<accession>A0AB35BZ85</accession>
<feature type="binding site" description="covalent" evidence="9">
    <location>
        <position position="205"/>
    </location>
    <ligand>
        <name>heme c</name>
        <dbReference type="ChEBI" id="CHEBI:61717"/>
        <label>2</label>
    </ligand>
</feature>
<comment type="subcellular location">
    <subcellularLocation>
        <location evidence="1">Cell membrane</location>
    </subcellularLocation>
</comment>
<dbReference type="Gene3D" id="1.10.760.10">
    <property type="entry name" value="Cytochrome c-like domain"/>
    <property type="match status" value="3"/>
</dbReference>
<organism evidence="13 14">
    <name type="scientific">Wohlfahrtiimonas chitiniclastica</name>
    <dbReference type="NCBI Taxonomy" id="400946"/>
    <lineage>
        <taxon>Bacteria</taxon>
        <taxon>Pseudomonadati</taxon>
        <taxon>Pseudomonadota</taxon>
        <taxon>Gammaproteobacteria</taxon>
        <taxon>Cardiobacteriales</taxon>
        <taxon>Ignatzschineriaceae</taxon>
        <taxon>Wohlfahrtiimonas</taxon>
    </lineage>
</organism>
<evidence type="ECO:0000256" key="4">
    <source>
        <dbReference type="ARBA" id="ARBA00022723"/>
    </source>
</evidence>
<feature type="binding site" description="axial binding residue" evidence="10">
    <location>
        <position position="325"/>
    </location>
    <ligand>
        <name>heme c</name>
        <dbReference type="ChEBI" id="CHEBI:61717"/>
        <label>3</label>
    </ligand>
    <ligandPart>
        <name>Fe</name>
        <dbReference type="ChEBI" id="CHEBI:18248"/>
    </ligandPart>
</feature>
<feature type="binding site" description="covalent" evidence="9">
    <location>
        <position position="324"/>
    </location>
    <ligand>
        <name>heme c</name>
        <dbReference type="ChEBI" id="CHEBI:61717"/>
        <label>3</label>
    </ligand>
</feature>
<evidence type="ECO:0000256" key="10">
    <source>
        <dbReference type="PIRSR" id="PIRSR000018-51"/>
    </source>
</evidence>
<dbReference type="InterPro" id="IPR009056">
    <property type="entry name" value="Cyt_c-like_dom"/>
</dbReference>
<evidence type="ECO:0000256" key="5">
    <source>
        <dbReference type="ARBA" id="ARBA00022729"/>
    </source>
</evidence>
<reference evidence="13" key="1">
    <citation type="submission" date="2021-03" db="EMBL/GenBank/DDBJ databases">
        <title>Identification and antibiotic profiling of Wohlfahrtiimonas chitiniclastica, an underestimated human pathogen.</title>
        <authorList>
            <person name="Kopf A."/>
            <person name="Bunk B."/>
            <person name="Coldewey S."/>
            <person name="Gunzer F."/>
            <person name="Riedel T."/>
            <person name="Schroettner P."/>
        </authorList>
    </citation>
    <scope>NUCLEOTIDE SEQUENCE</scope>
    <source>
        <strain evidence="13">DSM 100917</strain>
    </source>
</reference>
<evidence type="ECO:0000256" key="8">
    <source>
        <dbReference type="ARBA" id="ARBA00023136"/>
    </source>
</evidence>
<dbReference type="Proteomes" id="UP000680020">
    <property type="component" value="Unassembled WGS sequence"/>
</dbReference>
<dbReference type="InterPro" id="IPR051459">
    <property type="entry name" value="Cytochrome_c-type_DH"/>
</dbReference>
<protein>
    <submittedName>
        <fullName evidence="13">C-type cytochrome</fullName>
    </submittedName>
</protein>
<keyword evidence="3 9" id="KW-0349">Heme</keyword>
<dbReference type="GO" id="GO:0020037">
    <property type="term" value="F:heme binding"/>
    <property type="evidence" value="ECO:0007669"/>
    <property type="project" value="InterPro"/>
</dbReference>
<dbReference type="PROSITE" id="PS51007">
    <property type="entry name" value="CYTC"/>
    <property type="match status" value="3"/>
</dbReference>
<dbReference type="GO" id="GO:0009055">
    <property type="term" value="F:electron transfer activity"/>
    <property type="evidence" value="ECO:0007669"/>
    <property type="project" value="InterPro"/>
</dbReference>
<dbReference type="AlphaFoldDB" id="A0AB35BZ85"/>
<keyword evidence="6" id="KW-0677">Repeat</keyword>
<feature type="domain" description="Cytochrome c" evidence="12">
    <location>
        <begin position="44"/>
        <end position="147"/>
    </location>
</feature>
<dbReference type="InterPro" id="IPR036909">
    <property type="entry name" value="Cyt_c-like_dom_sf"/>
</dbReference>
<keyword evidence="11" id="KW-1133">Transmembrane helix</keyword>
<feature type="binding site" description="covalent" evidence="9">
    <location>
        <position position="58"/>
    </location>
    <ligand>
        <name>heme c</name>
        <dbReference type="ChEBI" id="CHEBI:61717"/>
        <label>1</label>
    </ligand>
</feature>
<dbReference type="EMBL" id="JAGIBU010000006">
    <property type="protein sequence ID" value="MBS7825041.1"/>
    <property type="molecule type" value="Genomic_DNA"/>
</dbReference>
<feature type="domain" description="Cytochrome c" evidence="12">
    <location>
        <begin position="308"/>
        <end position="398"/>
    </location>
</feature>
<dbReference type="PANTHER" id="PTHR35008:SF8">
    <property type="entry name" value="ALCOHOL DEHYDROGENASE CYTOCHROME C SUBUNIT"/>
    <property type="match status" value="1"/>
</dbReference>
<dbReference type="PIRSF" id="PIRSF000018">
    <property type="entry name" value="Mb_ADH_cyt_c"/>
    <property type="match status" value="1"/>
</dbReference>
<sequence length="414" mass="45225">MKKSRIWRILGMLVIVAIAVVVILTWVERLRPSHPPQVAQFTTEQINQGRYLAAVGDCASCHTTTNGALLAGGYQMTTPFGTLYSSNITPSADFGIGRWTADEFYRSMTEGVSPIYHNIYPAMPYAYFTNITRQDSDALYAYLMSIPAIDVAPPQNGLNFPFNLRAMLIGWNILFLDKTPLPSASKGDSPEWQRGKYIVDTLGHCAMCHTPMGPFGEIKRDQMFKGGIMGSFAAPDITPEGLANRGWTFKDLQQYLSTGLAPQGSAFSDMYLVIHNSTQYFTDQDITAVATYLMGDQPLAPKTITEGNGNAAGRDTYLTLCSGCHSSDGLGKPNVAVAMVGNSTVRNADAHNLITAILEGLPWQTFPNDERLQAMPAFAKDLSDEAIANLVNFLRAQWGGLPADVTPDMVKALR</sequence>
<feature type="binding site" description="axial binding residue" evidence="10">
    <location>
        <position position="209"/>
    </location>
    <ligand>
        <name>heme c</name>
        <dbReference type="ChEBI" id="CHEBI:61717"/>
        <label>2</label>
    </ligand>
    <ligandPart>
        <name>Fe</name>
        <dbReference type="ChEBI" id="CHEBI:18248"/>
    </ligandPart>
</feature>
<keyword evidence="4 10" id="KW-0479">Metal-binding</keyword>
<feature type="binding site" description="covalent" evidence="9">
    <location>
        <position position="208"/>
    </location>
    <ligand>
        <name>heme c</name>
        <dbReference type="ChEBI" id="CHEBI:61717"/>
        <label>2</label>
    </ligand>
</feature>
<gene>
    <name evidence="13" type="ORF">J7561_07460</name>
</gene>
<evidence type="ECO:0000256" key="2">
    <source>
        <dbReference type="ARBA" id="ARBA00022475"/>
    </source>
</evidence>
<proteinExistence type="predicted"/>
<dbReference type="Pfam" id="PF13442">
    <property type="entry name" value="Cytochrome_CBB3"/>
    <property type="match status" value="1"/>
</dbReference>
<evidence type="ECO:0000256" key="3">
    <source>
        <dbReference type="ARBA" id="ARBA00022617"/>
    </source>
</evidence>
<evidence type="ECO:0000256" key="1">
    <source>
        <dbReference type="ARBA" id="ARBA00004236"/>
    </source>
</evidence>
<keyword evidence="5" id="KW-0732">Signal</keyword>
<comment type="caution">
    <text evidence="13">The sequence shown here is derived from an EMBL/GenBank/DDBJ whole genome shotgun (WGS) entry which is preliminary data.</text>
</comment>
<feature type="binding site" description="covalent" evidence="9">
    <location>
        <position position="61"/>
    </location>
    <ligand>
        <name>heme c</name>
        <dbReference type="ChEBI" id="CHEBI:61717"/>
        <label>1</label>
    </ligand>
</feature>
<keyword evidence="8 11" id="KW-0472">Membrane</keyword>
<dbReference type="GO" id="GO:0016614">
    <property type="term" value="F:oxidoreductase activity, acting on CH-OH group of donors"/>
    <property type="evidence" value="ECO:0007669"/>
    <property type="project" value="InterPro"/>
</dbReference>
<evidence type="ECO:0000256" key="7">
    <source>
        <dbReference type="ARBA" id="ARBA00023004"/>
    </source>
</evidence>
<dbReference type="GO" id="GO:0005506">
    <property type="term" value="F:iron ion binding"/>
    <property type="evidence" value="ECO:0007669"/>
    <property type="project" value="InterPro"/>
</dbReference>
<feature type="binding site" description="axial binding residue" evidence="10">
    <location>
        <position position="62"/>
    </location>
    <ligand>
        <name>heme c</name>
        <dbReference type="ChEBI" id="CHEBI:61717"/>
        <label>1</label>
    </ligand>
    <ligandPart>
        <name>Fe</name>
        <dbReference type="ChEBI" id="CHEBI:18248"/>
    </ligandPart>
</feature>
<evidence type="ECO:0000313" key="14">
    <source>
        <dbReference type="Proteomes" id="UP000680020"/>
    </source>
</evidence>
<keyword evidence="7 10" id="KW-0408">Iron</keyword>
<dbReference type="SUPFAM" id="SSF46626">
    <property type="entry name" value="Cytochrome c"/>
    <property type="match status" value="3"/>
</dbReference>
<evidence type="ECO:0000256" key="6">
    <source>
        <dbReference type="ARBA" id="ARBA00022737"/>
    </source>
</evidence>
<evidence type="ECO:0000256" key="11">
    <source>
        <dbReference type="SAM" id="Phobius"/>
    </source>
</evidence>
<evidence type="ECO:0000313" key="13">
    <source>
        <dbReference type="EMBL" id="MBS7825041.1"/>
    </source>
</evidence>
<feature type="transmembrane region" description="Helical" evidence="11">
    <location>
        <begin position="7"/>
        <end position="27"/>
    </location>
</feature>
<name>A0AB35BZ85_9GAMM</name>
<dbReference type="RefSeq" id="WP_213404156.1">
    <property type="nucleotide sequence ID" value="NZ_JAGIBT010000007.1"/>
</dbReference>
<feature type="binding site" description="covalent" evidence="9">
    <location>
        <position position="321"/>
    </location>
    <ligand>
        <name>heme c</name>
        <dbReference type="ChEBI" id="CHEBI:61717"/>
        <label>3</label>
    </ligand>
</feature>
<dbReference type="PANTHER" id="PTHR35008">
    <property type="entry name" value="BLL4482 PROTEIN-RELATED"/>
    <property type="match status" value="1"/>
</dbReference>
<evidence type="ECO:0000259" key="12">
    <source>
        <dbReference type="PROSITE" id="PS51007"/>
    </source>
</evidence>